<dbReference type="Proteomes" id="UP001233999">
    <property type="component" value="Unassembled WGS sequence"/>
</dbReference>
<dbReference type="EMBL" id="JASPKZ010006448">
    <property type="protein sequence ID" value="KAJ9587349.1"/>
    <property type="molecule type" value="Genomic_DNA"/>
</dbReference>
<keyword evidence="1" id="KW-0472">Membrane</keyword>
<proteinExistence type="predicted"/>
<evidence type="ECO:0000256" key="1">
    <source>
        <dbReference type="SAM" id="Phobius"/>
    </source>
</evidence>
<reference evidence="2" key="2">
    <citation type="submission" date="2023-05" db="EMBL/GenBank/DDBJ databases">
        <authorList>
            <person name="Fouks B."/>
        </authorList>
    </citation>
    <scope>NUCLEOTIDE SEQUENCE</scope>
    <source>
        <strain evidence="2">Stay&amp;Tobe</strain>
        <tissue evidence="2">Testes</tissue>
    </source>
</reference>
<organism evidence="2 3">
    <name type="scientific">Diploptera punctata</name>
    <name type="common">Pacific beetle cockroach</name>
    <dbReference type="NCBI Taxonomy" id="6984"/>
    <lineage>
        <taxon>Eukaryota</taxon>
        <taxon>Metazoa</taxon>
        <taxon>Ecdysozoa</taxon>
        <taxon>Arthropoda</taxon>
        <taxon>Hexapoda</taxon>
        <taxon>Insecta</taxon>
        <taxon>Pterygota</taxon>
        <taxon>Neoptera</taxon>
        <taxon>Polyneoptera</taxon>
        <taxon>Dictyoptera</taxon>
        <taxon>Blattodea</taxon>
        <taxon>Blaberoidea</taxon>
        <taxon>Blaberidae</taxon>
        <taxon>Diplopterinae</taxon>
        <taxon>Diploptera</taxon>
    </lineage>
</organism>
<sequence>SFLSMSKLQYILIKQCFIENMIKLKWFHNSCAMQYTFGSSLFLLLLQILYLITLIYFNIIIIFDHQTMRDEYDINTILNLVNRFNTTAMKLLKLKPDRLA</sequence>
<keyword evidence="1" id="KW-0812">Transmembrane</keyword>
<evidence type="ECO:0000313" key="3">
    <source>
        <dbReference type="Proteomes" id="UP001233999"/>
    </source>
</evidence>
<feature type="non-terminal residue" evidence="2">
    <location>
        <position position="100"/>
    </location>
</feature>
<gene>
    <name evidence="2" type="ORF">L9F63_019131</name>
</gene>
<dbReference type="AlphaFoldDB" id="A0AAD7ZV24"/>
<evidence type="ECO:0000313" key="2">
    <source>
        <dbReference type="EMBL" id="KAJ9587349.1"/>
    </source>
</evidence>
<reference evidence="2" key="1">
    <citation type="journal article" date="2023" name="IScience">
        <title>Live-bearing cockroach genome reveals convergent evolutionary mechanisms linked to viviparity in insects and beyond.</title>
        <authorList>
            <person name="Fouks B."/>
            <person name="Harrison M.C."/>
            <person name="Mikhailova A.A."/>
            <person name="Marchal E."/>
            <person name="English S."/>
            <person name="Carruthers M."/>
            <person name="Jennings E.C."/>
            <person name="Chiamaka E.L."/>
            <person name="Frigard R.A."/>
            <person name="Pippel M."/>
            <person name="Attardo G.M."/>
            <person name="Benoit J.B."/>
            <person name="Bornberg-Bauer E."/>
            <person name="Tobe S.S."/>
        </authorList>
    </citation>
    <scope>NUCLEOTIDE SEQUENCE</scope>
    <source>
        <strain evidence="2">Stay&amp;Tobe</strain>
    </source>
</reference>
<feature type="transmembrane region" description="Helical" evidence="1">
    <location>
        <begin position="42"/>
        <end position="63"/>
    </location>
</feature>
<accession>A0AAD7ZV24</accession>
<feature type="non-terminal residue" evidence="2">
    <location>
        <position position="1"/>
    </location>
</feature>
<keyword evidence="1" id="KW-1133">Transmembrane helix</keyword>
<comment type="caution">
    <text evidence="2">The sequence shown here is derived from an EMBL/GenBank/DDBJ whole genome shotgun (WGS) entry which is preliminary data.</text>
</comment>
<name>A0AAD7ZV24_DIPPU</name>
<keyword evidence="3" id="KW-1185">Reference proteome</keyword>
<protein>
    <submittedName>
        <fullName evidence="2">Uncharacterized protein</fullName>
    </submittedName>
</protein>